<evidence type="ECO:0000256" key="2">
    <source>
        <dbReference type="ARBA" id="ARBA00023015"/>
    </source>
</evidence>
<reference evidence="7 8" key="1">
    <citation type="submission" date="2019-06" db="EMBL/GenBank/DDBJ databases">
        <title>Sequencing the genomes of 1000 actinobacteria strains.</title>
        <authorList>
            <person name="Klenk H.-P."/>
        </authorList>
    </citation>
    <scope>NUCLEOTIDE SEQUENCE [LARGE SCALE GENOMIC DNA]</scope>
    <source>
        <strain evidence="7 8">DSM 45511</strain>
    </source>
</reference>
<dbReference type="Gene3D" id="1.10.1740.10">
    <property type="match status" value="1"/>
</dbReference>
<dbReference type="SUPFAM" id="SSF88946">
    <property type="entry name" value="Sigma2 domain of RNA polymerase sigma factors"/>
    <property type="match status" value="1"/>
</dbReference>
<keyword evidence="8" id="KW-1185">Reference proteome</keyword>
<comment type="caution">
    <text evidence="7">The sequence shown here is derived from an EMBL/GenBank/DDBJ whole genome shotgun (WGS) entry which is preliminary data.</text>
</comment>
<comment type="similarity">
    <text evidence="1">Belongs to the sigma-70 factor family. ECF subfamily.</text>
</comment>
<dbReference type="CDD" id="cd06171">
    <property type="entry name" value="Sigma70_r4"/>
    <property type="match status" value="1"/>
</dbReference>
<evidence type="ECO:0000256" key="1">
    <source>
        <dbReference type="ARBA" id="ARBA00010641"/>
    </source>
</evidence>
<dbReference type="InterPro" id="IPR013325">
    <property type="entry name" value="RNA_pol_sigma_r2"/>
</dbReference>
<dbReference type="GO" id="GO:0016987">
    <property type="term" value="F:sigma factor activity"/>
    <property type="evidence" value="ECO:0007669"/>
    <property type="project" value="UniProtKB-KW"/>
</dbReference>
<protein>
    <submittedName>
        <fullName evidence="7">RNA polymerase sigma-70 factor (ECF subfamily)</fullName>
    </submittedName>
</protein>
<sequence>MTDVDLDALRRGDEAAFLRLVRSQHSALVRLALVYAPSREVAEECVQETWIAVLRGIDGFEGRSSLRTWICRILVNIARRRAAAERRELPFSSFSDPGEPGPAVDPERFFRSGPNAGHWAAPPRAWSVPEEQALSRELRVVVAGAIAVLPPNQRAVITLRDVEGWASDEVSAVLEIEPGNQRVLLHRARSRVRAALERYLASAPARNL</sequence>
<feature type="domain" description="RNA polymerase sigma-70 region 2" evidence="5">
    <location>
        <begin position="20"/>
        <end position="87"/>
    </location>
</feature>
<dbReference type="InterPro" id="IPR036388">
    <property type="entry name" value="WH-like_DNA-bd_sf"/>
</dbReference>
<dbReference type="PANTHER" id="PTHR43133">
    <property type="entry name" value="RNA POLYMERASE ECF-TYPE SIGMA FACTO"/>
    <property type="match status" value="1"/>
</dbReference>
<dbReference type="InterPro" id="IPR014284">
    <property type="entry name" value="RNA_pol_sigma-70_dom"/>
</dbReference>
<organism evidence="7 8">
    <name type="scientific">Pseudonocardia cypriaca</name>
    <dbReference type="NCBI Taxonomy" id="882449"/>
    <lineage>
        <taxon>Bacteria</taxon>
        <taxon>Bacillati</taxon>
        <taxon>Actinomycetota</taxon>
        <taxon>Actinomycetes</taxon>
        <taxon>Pseudonocardiales</taxon>
        <taxon>Pseudonocardiaceae</taxon>
        <taxon>Pseudonocardia</taxon>
    </lineage>
</organism>
<dbReference type="Pfam" id="PF08281">
    <property type="entry name" value="Sigma70_r4_2"/>
    <property type="match status" value="1"/>
</dbReference>
<dbReference type="GO" id="GO:0006352">
    <property type="term" value="P:DNA-templated transcription initiation"/>
    <property type="evidence" value="ECO:0007669"/>
    <property type="project" value="InterPro"/>
</dbReference>
<dbReference type="InterPro" id="IPR039425">
    <property type="entry name" value="RNA_pol_sigma-70-like"/>
</dbReference>
<dbReference type="Pfam" id="PF04542">
    <property type="entry name" value="Sigma70_r2"/>
    <property type="match status" value="1"/>
</dbReference>
<dbReference type="InterPro" id="IPR007627">
    <property type="entry name" value="RNA_pol_sigma70_r2"/>
</dbReference>
<gene>
    <name evidence="7" type="ORF">FB388_1580</name>
</gene>
<dbReference type="AlphaFoldDB" id="A0A543GDR8"/>
<evidence type="ECO:0000259" key="6">
    <source>
        <dbReference type="Pfam" id="PF08281"/>
    </source>
</evidence>
<evidence type="ECO:0000313" key="7">
    <source>
        <dbReference type="EMBL" id="TQM44218.1"/>
    </source>
</evidence>
<dbReference type="EMBL" id="VFPH01000001">
    <property type="protein sequence ID" value="TQM44218.1"/>
    <property type="molecule type" value="Genomic_DNA"/>
</dbReference>
<evidence type="ECO:0000313" key="8">
    <source>
        <dbReference type="Proteomes" id="UP000319818"/>
    </source>
</evidence>
<proteinExistence type="inferred from homology"/>
<dbReference type="PANTHER" id="PTHR43133:SF53">
    <property type="entry name" value="ECF RNA POLYMERASE SIGMA-E FACTOR"/>
    <property type="match status" value="1"/>
</dbReference>
<dbReference type="Proteomes" id="UP000319818">
    <property type="component" value="Unassembled WGS sequence"/>
</dbReference>
<evidence type="ECO:0000256" key="3">
    <source>
        <dbReference type="ARBA" id="ARBA00023082"/>
    </source>
</evidence>
<dbReference type="NCBIfam" id="TIGR02937">
    <property type="entry name" value="sigma70-ECF"/>
    <property type="match status" value="1"/>
</dbReference>
<feature type="domain" description="RNA polymerase sigma factor 70 region 4 type 2" evidence="6">
    <location>
        <begin position="144"/>
        <end position="191"/>
    </location>
</feature>
<dbReference type="GO" id="GO:0003677">
    <property type="term" value="F:DNA binding"/>
    <property type="evidence" value="ECO:0007669"/>
    <property type="project" value="InterPro"/>
</dbReference>
<accession>A0A543GDR8</accession>
<evidence type="ECO:0000259" key="5">
    <source>
        <dbReference type="Pfam" id="PF04542"/>
    </source>
</evidence>
<dbReference type="InterPro" id="IPR013249">
    <property type="entry name" value="RNA_pol_sigma70_r4_t2"/>
</dbReference>
<keyword evidence="2" id="KW-0805">Transcription regulation</keyword>
<evidence type="ECO:0000256" key="4">
    <source>
        <dbReference type="ARBA" id="ARBA00023163"/>
    </source>
</evidence>
<keyword evidence="3" id="KW-0731">Sigma factor</keyword>
<dbReference type="Gene3D" id="1.10.10.10">
    <property type="entry name" value="Winged helix-like DNA-binding domain superfamily/Winged helix DNA-binding domain"/>
    <property type="match status" value="1"/>
</dbReference>
<dbReference type="SUPFAM" id="SSF88659">
    <property type="entry name" value="Sigma3 and sigma4 domains of RNA polymerase sigma factors"/>
    <property type="match status" value="1"/>
</dbReference>
<keyword evidence="4" id="KW-0804">Transcription</keyword>
<dbReference type="InterPro" id="IPR013324">
    <property type="entry name" value="RNA_pol_sigma_r3/r4-like"/>
</dbReference>
<name>A0A543GDR8_9PSEU</name>